<evidence type="ECO:0000313" key="2">
    <source>
        <dbReference type="EMBL" id="KAH7968694.1"/>
    </source>
</evidence>
<reference evidence="2" key="2">
    <citation type="submission" date="2021-09" db="EMBL/GenBank/DDBJ databases">
        <authorList>
            <person name="Jia N."/>
            <person name="Wang J."/>
            <person name="Shi W."/>
            <person name="Du L."/>
            <person name="Sun Y."/>
            <person name="Zhan W."/>
            <person name="Jiang J."/>
            <person name="Wang Q."/>
            <person name="Zhang B."/>
            <person name="Ji P."/>
            <person name="Sakyi L.B."/>
            <person name="Cui X."/>
            <person name="Yuan T."/>
            <person name="Jiang B."/>
            <person name="Yang W."/>
            <person name="Lam T.T.-Y."/>
            <person name="Chang Q."/>
            <person name="Ding S."/>
            <person name="Wang X."/>
            <person name="Zhu J."/>
            <person name="Ruan X."/>
            <person name="Zhao L."/>
            <person name="Wei J."/>
            <person name="Que T."/>
            <person name="Du C."/>
            <person name="Cheng J."/>
            <person name="Dai P."/>
            <person name="Han X."/>
            <person name="Huang E."/>
            <person name="Gao Y."/>
            <person name="Liu J."/>
            <person name="Shao H."/>
            <person name="Ye R."/>
            <person name="Li L."/>
            <person name="Wei W."/>
            <person name="Wang X."/>
            <person name="Wang C."/>
            <person name="Huo Q."/>
            <person name="Li W."/>
            <person name="Guo W."/>
            <person name="Chen H."/>
            <person name="Chen S."/>
            <person name="Zhou L."/>
            <person name="Zhou L."/>
            <person name="Ni X."/>
            <person name="Tian J."/>
            <person name="Zhou Y."/>
            <person name="Sheng Y."/>
            <person name="Liu T."/>
            <person name="Pan Y."/>
            <person name="Xia L."/>
            <person name="Li J."/>
            <person name="Zhao F."/>
            <person name="Cao W."/>
        </authorList>
    </citation>
    <scope>NUCLEOTIDE SEQUENCE</scope>
    <source>
        <strain evidence="2">Rsan-2018</strain>
        <tissue evidence="2">Larvae</tissue>
    </source>
</reference>
<evidence type="ECO:0000256" key="1">
    <source>
        <dbReference type="SAM" id="MobiDB-lite"/>
    </source>
</evidence>
<keyword evidence="3" id="KW-1185">Reference proteome</keyword>
<dbReference type="EMBL" id="JABSTV010001248">
    <property type="protein sequence ID" value="KAH7968694.1"/>
    <property type="molecule type" value="Genomic_DNA"/>
</dbReference>
<gene>
    <name evidence="2" type="ORF">HPB52_010661</name>
</gene>
<evidence type="ECO:0000313" key="3">
    <source>
        <dbReference type="Proteomes" id="UP000821837"/>
    </source>
</evidence>
<sequence length="82" mass="8791">MNTARTSSFNQGTYDHGIPQLRRPDASSVATNPRDPRDCWSSDYVPLPPDCACATRPSAASIGFGHTASMDTAPYLRPSSSC</sequence>
<feature type="compositionally biased region" description="Polar residues" evidence="1">
    <location>
        <begin position="1"/>
        <end position="13"/>
    </location>
</feature>
<dbReference type="AlphaFoldDB" id="A0A9D4Q5K1"/>
<proteinExistence type="predicted"/>
<name>A0A9D4Q5K1_RHISA</name>
<comment type="caution">
    <text evidence="2">The sequence shown here is derived from an EMBL/GenBank/DDBJ whole genome shotgun (WGS) entry which is preliminary data.</text>
</comment>
<organism evidence="2 3">
    <name type="scientific">Rhipicephalus sanguineus</name>
    <name type="common">Brown dog tick</name>
    <name type="synonym">Ixodes sanguineus</name>
    <dbReference type="NCBI Taxonomy" id="34632"/>
    <lineage>
        <taxon>Eukaryota</taxon>
        <taxon>Metazoa</taxon>
        <taxon>Ecdysozoa</taxon>
        <taxon>Arthropoda</taxon>
        <taxon>Chelicerata</taxon>
        <taxon>Arachnida</taxon>
        <taxon>Acari</taxon>
        <taxon>Parasitiformes</taxon>
        <taxon>Ixodida</taxon>
        <taxon>Ixodoidea</taxon>
        <taxon>Ixodidae</taxon>
        <taxon>Rhipicephalinae</taxon>
        <taxon>Rhipicephalus</taxon>
        <taxon>Rhipicephalus</taxon>
    </lineage>
</organism>
<protein>
    <submittedName>
        <fullName evidence="2">Uncharacterized protein</fullName>
    </submittedName>
</protein>
<feature type="region of interest" description="Disordered" evidence="1">
    <location>
        <begin position="1"/>
        <end position="35"/>
    </location>
</feature>
<dbReference type="Proteomes" id="UP000821837">
    <property type="component" value="Unassembled WGS sequence"/>
</dbReference>
<reference evidence="2" key="1">
    <citation type="journal article" date="2020" name="Cell">
        <title>Large-Scale Comparative Analyses of Tick Genomes Elucidate Their Genetic Diversity and Vector Capacities.</title>
        <authorList>
            <consortium name="Tick Genome and Microbiome Consortium (TIGMIC)"/>
            <person name="Jia N."/>
            <person name="Wang J."/>
            <person name="Shi W."/>
            <person name="Du L."/>
            <person name="Sun Y."/>
            <person name="Zhan W."/>
            <person name="Jiang J.F."/>
            <person name="Wang Q."/>
            <person name="Zhang B."/>
            <person name="Ji P."/>
            <person name="Bell-Sakyi L."/>
            <person name="Cui X.M."/>
            <person name="Yuan T.T."/>
            <person name="Jiang B.G."/>
            <person name="Yang W.F."/>
            <person name="Lam T.T."/>
            <person name="Chang Q.C."/>
            <person name="Ding S.J."/>
            <person name="Wang X.J."/>
            <person name="Zhu J.G."/>
            <person name="Ruan X.D."/>
            <person name="Zhao L."/>
            <person name="Wei J.T."/>
            <person name="Ye R.Z."/>
            <person name="Que T.C."/>
            <person name="Du C.H."/>
            <person name="Zhou Y.H."/>
            <person name="Cheng J.X."/>
            <person name="Dai P.F."/>
            <person name="Guo W.B."/>
            <person name="Han X.H."/>
            <person name="Huang E.J."/>
            <person name="Li L.F."/>
            <person name="Wei W."/>
            <person name="Gao Y.C."/>
            <person name="Liu J.Z."/>
            <person name="Shao H.Z."/>
            <person name="Wang X."/>
            <person name="Wang C.C."/>
            <person name="Yang T.C."/>
            <person name="Huo Q.B."/>
            <person name="Li W."/>
            <person name="Chen H.Y."/>
            <person name="Chen S.E."/>
            <person name="Zhou L.G."/>
            <person name="Ni X.B."/>
            <person name="Tian J.H."/>
            <person name="Sheng Y."/>
            <person name="Liu T."/>
            <person name="Pan Y.S."/>
            <person name="Xia L.Y."/>
            <person name="Li J."/>
            <person name="Zhao F."/>
            <person name="Cao W.C."/>
        </authorList>
    </citation>
    <scope>NUCLEOTIDE SEQUENCE</scope>
    <source>
        <strain evidence="2">Rsan-2018</strain>
    </source>
</reference>
<accession>A0A9D4Q5K1</accession>